<comment type="caution">
    <text evidence="5">The sequence shown here is derived from an EMBL/GenBank/DDBJ whole genome shotgun (WGS) entry which is preliminary data.</text>
</comment>
<dbReference type="GO" id="GO:0016491">
    <property type="term" value="F:oxidoreductase activity"/>
    <property type="evidence" value="ECO:0007669"/>
    <property type="project" value="UniProtKB-KW"/>
</dbReference>
<name>A0A6G4VN62_9ACTN</name>
<gene>
    <name evidence="5" type="ORF">G5C60_50675</name>
</gene>
<feature type="domain" description="NADPH-dependent FMN reductase-like" evidence="4">
    <location>
        <begin position="10"/>
        <end position="126"/>
    </location>
</feature>
<dbReference type="RefSeq" id="WP_165271081.1">
    <property type="nucleotide sequence ID" value="NZ_JAAKZY010000461.1"/>
</dbReference>
<dbReference type="InterPro" id="IPR051814">
    <property type="entry name" value="NAD(P)H-dep_FMN_reductase"/>
</dbReference>
<dbReference type="InterPro" id="IPR005025">
    <property type="entry name" value="FMN_Rdtase-like_dom"/>
</dbReference>
<sequence length="160" mass="16594">AEAVCRSLAAGGARAEVEVLELHRLAADLAQHSTHDRVSLDLREAIAAAVAADGLVVAAPVLAASPSEVLDLFFAVLGDGVLSGMPVLLALNSGSRWQPPDLAQVLRRRLASVHADPVPTVVVAGPADWPATAHSDAARLRACIDQAAAELAVAMRLHRQ</sequence>
<feature type="non-terminal residue" evidence="5">
    <location>
        <position position="1"/>
    </location>
</feature>
<proteinExistence type="predicted"/>
<dbReference type="InterPro" id="IPR029039">
    <property type="entry name" value="Flavoprotein-like_sf"/>
</dbReference>
<dbReference type="Pfam" id="PF03358">
    <property type="entry name" value="FMN_red"/>
    <property type="match status" value="1"/>
</dbReference>
<organism evidence="5 6">
    <name type="scientific">Streptomyces scabichelini</name>
    <dbReference type="NCBI Taxonomy" id="2711217"/>
    <lineage>
        <taxon>Bacteria</taxon>
        <taxon>Bacillati</taxon>
        <taxon>Actinomycetota</taxon>
        <taxon>Actinomycetes</taxon>
        <taxon>Kitasatosporales</taxon>
        <taxon>Streptomycetaceae</taxon>
        <taxon>Streptomyces</taxon>
    </lineage>
</organism>
<keyword evidence="1" id="KW-0285">Flavoprotein</keyword>
<evidence type="ECO:0000256" key="2">
    <source>
        <dbReference type="ARBA" id="ARBA00022643"/>
    </source>
</evidence>
<dbReference type="AlphaFoldDB" id="A0A6G4VN62"/>
<protein>
    <recommendedName>
        <fullName evidence="4">NADPH-dependent FMN reductase-like domain-containing protein</fullName>
    </recommendedName>
</protein>
<accession>A0A6G4VN62</accession>
<keyword evidence="2" id="KW-0288">FMN</keyword>
<dbReference type="EMBL" id="JAAKZY010000461">
    <property type="protein sequence ID" value="NGO15628.1"/>
    <property type="molecule type" value="Genomic_DNA"/>
</dbReference>
<evidence type="ECO:0000313" key="5">
    <source>
        <dbReference type="EMBL" id="NGO15628.1"/>
    </source>
</evidence>
<evidence type="ECO:0000259" key="4">
    <source>
        <dbReference type="Pfam" id="PF03358"/>
    </source>
</evidence>
<dbReference type="PANTHER" id="PTHR43408:SF2">
    <property type="entry name" value="FMN REDUCTASE (NADPH)"/>
    <property type="match status" value="1"/>
</dbReference>
<reference evidence="5 6" key="1">
    <citation type="submission" date="2020-02" db="EMBL/GenBank/DDBJ databases">
        <title>Whole-genome analyses of novel actinobacteria.</title>
        <authorList>
            <person name="Sahin N."/>
            <person name="Gencbay T."/>
        </authorList>
    </citation>
    <scope>NUCLEOTIDE SEQUENCE [LARGE SCALE GENOMIC DNA]</scope>
    <source>
        <strain evidence="5 6">HC44</strain>
    </source>
</reference>
<dbReference type="SUPFAM" id="SSF52218">
    <property type="entry name" value="Flavoproteins"/>
    <property type="match status" value="1"/>
</dbReference>
<keyword evidence="3" id="KW-0560">Oxidoreductase</keyword>
<evidence type="ECO:0000256" key="1">
    <source>
        <dbReference type="ARBA" id="ARBA00022630"/>
    </source>
</evidence>
<evidence type="ECO:0000256" key="3">
    <source>
        <dbReference type="ARBA" id="ARBA00023002"/>
    </source>
</evidence>
<evidence type="ECO:0000313" key="6">
    <source>
        <dbReference type="Proteomes" id="UP000472335"/>
    </source>
</evidence>
<dbReference type="Gene3D" id="3.40.50.360">
    <property type="match status" value="1"/>
</dbReference>
<dbReference type="PANTHER" id="PTHR43408">
    <property type="entry name" value="FMN REDUCTASE (NADPH)"/>
    <property type="match status" value="1"/>
</dbReference>
<dbReference type="Proteomes" id="UP000472335">
    <property type="component" value="Unassembled WGS sequence"/>
</dbReference>
<keyword evidence="6" id="KW-1185">Reference proteome</keyword>